<gene>
    <name evidence="1" type="ORF">FA13DRAFT_1330482</name>
</gene>
<keyword evidence="2" id="KW-1185">Reference proteome</keyword>
<protein>
    <submittedName>
        <fullName evidence="1">Uncharacterized protein</fullName>
    </submittedName>
</protein>
<accession>A0A4Y7SR88</accession>
<dbReference type="EMBL" id="QPFP01000069">
    <property type="protein sequence ID" value="TEB24231.1"/>
    <property type="molecule type" value="Genomic_DNA"/>
</dbReference>
<comment type="caution">
    <text evidence="1">The sequence shown here is derived from an EMBL/GenBank/DDBJ whole genome shotgun (WGS) entry which is preliminary data.</text>
</comment>
<dbReference type="Proteomes" id="UP000298030">
    <property type="component" value="Unassembled WGS sequence"/>
</dbReference>
<dbReference type="OrthoDB" id="3217871at2759"/>
<name>A0A4Y7SR88_COPMI</name>
<dbReference type="AlphaFoldDB" id="A0A4Y7SR88"/>
<evidence type="ECO:0000313" key="1">
    <source>
        <dbReference type="EMBL" id="TEB24231.1"/>
    </source>
</evidence>
<reference evidence="1 2" key="1">
    <citation type="journal article" date="2019" name="Nat. Ecol. Evol.">
        <title>Megaphylogeny resolves global patterns of mushroom evolution.</title>
        <authorList>
            <person name="Varga T."/>
            <person name="Krizsan K."/>
            <person name="Foldi C."/>
            <person name="Dima B."/>
            <person name="Sanchez-Garcia M."/>
            <person name="Sanchez-Ramirez S."/>
            <person name="Szollosi G.J."/>
            <person name="Szarkandi J.G."/>
            <person name="Papp V."/>
            <person name="Albert L."/>
            <person name="Andreopoulos W."/>
            <person name="Angelini C."/>
            <person name="Antonin V."/>
            <person name="Barry K.W."/>
            <person name="Bougher N.L."/>
            <person name="Buchanan P."/>
            <person name="Buyck B."/>
            <person name="Bense V."/>
            <person name="Catcheside P."/>
            <person name="Chovatia M."/>
            <person name="Cooper J."/>
            <person name="Damon W."/>
            <person name="Desjardin D."/>
            <person name="Finy P."/>
            <person name="Geml J."/>
            <person name="Haridas S."/>
            <person name="Hughes K."/>
            <person name="Justo A."/>
            <person name="Karasinski D."/>
            <person name="Kautmanova I."/>
            <person name="Kiss B."/>
            <person name="Kocsube S."/>
            <person name="Kotiranta H."/>
            <person name="LaButti K.M."/>
            <person name="Lechner B.E."/>
            <person name="Liimatainen K."/>
            <person name="Lipzen A."/>
            <person name="Lukacs Z."/>
            <person name="Mihaltcheva S."/>
            <person name="Morgado L.N."/>
            <person name="Niskanen T."/>
            <person name="Noordeloos M.E."/>
            <person name="Ohm R.A."/>
            <person name="Ortiz-Santana B."/>
            <person name="Ovrebo C."/>
            <person name="Racz N."/>
            <person name="Riley R."/>
            <person name="Savchenko A."/>
            <person name="Shiryaev A."/>
            <person name="Soop K."/>
            <person name="Spirin V."/>
            <person name="Szebenyi C."/>
            <person name="Tomsovsky M."/>
            <person name="Tulloss R.E."/>
            <person name="Uehling J."/>
            <person name="Grigoriev I.V."/>
            <person name="Vagvolgyi C."/>
            <person name="Papp T."/>
            <person name="Martin F.M."/>
            <person name="Miettinen O."/>
            <person name="Hibbett D.S."/>
            <person name="Nagy L.G."/>
        </authorList>
    </citation>
    <scope>NUCLEOTIDE SEQUENCE [LARGE SCALE GENOMIC DNA]</scope>
    <source>
        <strain evidence="1 2">FP101781</strain>
    </source>
</reference>
<evidence type="ECO:0000313" key="2">
    <source>
        <dbReference type="Proteomes" id="UP000298030"/>
    </source>
</evidence>
<sequence length="239" mass="27025">MALYGDQEIINTDGVLCLTVVAAMIRLRRKYEVPHLKEEGLRRLQRQFPSSLEDHGNLDTDAYEYIDFQVDDDDPRHKSAFSAINLAHECGIQTILPALYLETVGCDLEGMMFSSDELPIPYTALRSCVYGREKLLHAWMNRPYAAPPAVCTVKAQCKAAARPLSKAIRKPPPDLGATLWPWTSFLGTWAEVSALSQGLCKHCQAEFAKVHEEERETHWAVLPSYFKLPAWDDLKDFEA</sequence>
<proteinExistence type="predicted"/>
<organism evidence="1 2">
    <name type="scientific">Coprinellus micaceus</name>
    <name type="common">Glistening ink-cap mushroom</name>
    <name type="synonym">Coprinus micaceus</name>
    <dbReference type="NCBI Taxonomy" id="71717"/>
    <lineage>
        <taxon>Eukaryota</taxon>
        <taxon>Fungi</taxon>
        <taxon>Dikarya</taxon>
        <taxon>Basidiomycota</taxon>
        <taxon>Agaricomycotina</taxon>
        <taxon>Agaricomycetes</taxon>
        <taxon>Agaricomycetidae</taxon>
        <taxon>Agaricales</taxon>
        <taxon>Agaricineae</taxon>
        <taxon>Psathyrellaceae</taxon>
        <taxon>Coprinellus</taxon>
    </lineage>
</organism>